<dbReference type="InterPro" id="IPR003615">
    <property type="entry name" value="HNH_nuc"/>
</dbReference>
<feature type="compositionally biased region" description="Low complexity" evidence="1">
    <location>
        <begin position="516"/>
        <end position="529"/>
    </location>
</feature>
<sequence>MARTSNAEDAVVIPPTVKEYYRPREKKGRIISNDDIGWLDMFRLRVIAAALYGFRCLLTLESGRFNEDLNFCHLVARTTNKKHLRRLEYALGLYPYMMFVDSYLNLILLRSDLHHAFDNGVFLIIPHLDLILSIKAYLERNSERKLTKDREKFYLVFSEHVWEYRIFDVNFDPKRAIQRKTLDKSNFVGGMDRFSDAKEYEDCWPPFDNPKCPLQHLESHAHPLFVVFNAVMLLWNLDDETFSSFYHEHEDIRLLHEIGKLLNIAPPPEFFQTGEGKPNEPPLTEQLDYLLPQEARYTHKARAFGELLEEFEKARTNRLSVLPGQVVAPSAKRRKQDTTISIRTLRPKASTVLVEGTEEIEEIEETVEEAEDIVISPKKPSRPTALGKHTSSATSVEEPSPKRLKLSSSTALQTRSSPSRPCNTFLVRGPPTPSSPPLSSSRRIPETPTKLRQARLAHSDDEDITMNNDTDEESEGVRSRKRKAREEIEWGNRSMRKRLERLASSHSPIDLGTGLSSSPRRSSRNSPQSEHIIVSAADGSRPQPLPATPTKRSPLSSRTNPRGSPTSNGIASVNDDSRTRLALQTPTRRSSSSSSYRPNASTTQSPLNPALVSPSRAADARVQKVGVTSPIRRTPCHDHDFRNPFRISSAEGIVRTLSDTSVIGVMCGSGLPNSPESESPRATTRSIRRIASL</sequence>
<feature type="domain" description="HNH nuclease" evidence="3">
    <location>
        <begin position="68"/>
        <end position="124"/>
    </location>
</feature>
<feature type="compositionally biased region" description="Polar residues" evidence="1">
    <location>
        <begin position="671"/>
        <end position="685"/>
    </location>
</feature>
<evidence type="ECO:0000256" key="1">
    <source>
        <dbReference type="SAM" id="MobiDB-lite"/>
    </source>
</evidence>
<dbReference type="AlphaFoldDB" id="A0A0W0FL78"/>
<organism evidence="4 5">
    <name type="scientific">Moniliophthora roreri</name>
    <name type="common">Frosty pod rot fungus</name>
    <name type="synonym">Monilia roreri</name>
    <dbReference type="NCBI Taxonomy" id="221103"/>
    <lineage>
        <taxon>Eukaryota</taxon>
        <taxon>Fungi</taxon>
        <taxon>Dikarya</taxon>
        <taxon>Basidiomycota</taxon>
        <taxon>Agaricomycotina</taxon>
        <taxon>Agaricomycetes</taxon>
        <taxon>Agaricomycetidae</taxon>
        <taxon>Agaricales</taxon>
        <taxon>Marasmiineae</taxon>
        <taxon>Marasmiaceae</taxon>
        <taxon>Moniliophthora</taxon>
    </lineage>
</organism>
<feature type="transmembrane region" description="Helical" evidence="2">
    <location>
        <begin position="87"/>
        <end position="108"/>
    </location>
</feature>
<gene>
    <name evidence="4" type="ORF">WG66_10374</name>
</gene>
<accession>A0A0W0FL78</accession>
<reference evidence="4 5" key="1">
    <citation type="submission" date="2015-12" db="EMBL/GenBank/DDBJ databases">
        <title>Draft genome sequence of Moniliophthora roreri, the causal agent of frosty pod rot of cacao.</title>
        <authorList>
            <person name="Aime M.C."/>
            <person name="Diaz-Valderrama J.R."/>
            <person name="Kijpornyongpan T."/>
            <person name="Phillips-Mora W."/>
        </authorList>
    </citation>
    <scope>NUCLEOTIDE SEQUENCE [LARGE SCALE GENOMIC DNA]</scope>
    <source>
        <strain evidence="4 5">MCA 2952</strain>
    </source>
</reference>
<comment type="caution">
    <text evidence="4">The sequence shown here is derived from an EMBL/GenBank/DDBJ whole genome shotgun (WGS) entry which is preliminary data.</text>
</comment>
<feature type="compositionally biased region" description="Polar residues" evidence="1">
    <location>
        <begin position="550"/>
        <end position="571"/>
    </location>
</feature>
<evidence type="ECO:0000256" key="2">
    <source>
        <dbReference type="SAM" id="Phobius"/>
    </source>
</evidence>
<feature type="compositionally biased region" description="Acidic residues" evidence="1">
    <location>
        <begin position="460"/>
        <end position="474"/>
    </location>
</feature>
<evidence type="ECO:0000313" key="5">
    <source>
        <dbReference type="Proteomes" id="UP000054988"/>
    </source>
</evidence>
<dbReference type="eggNOG" id="ENOG502RBMK">
    <property type="taxonomic scope" value="Eukaryota"/>
</dbReference>
<dbReference type="Proteomes" id="UP000054988">
    <property type="component" value="Unassembled WGS sequence"/>
</dbReference>
<feature type="region of interest" description="Disordered" evidence="1">
    <location>
        <begin position="501"/>
        <end position="635"/>
    </location>
</feature>
<keyword evidence="2" id="KW-0472">Membrane</keyword>
<evidence type="ECO:0000313" key="4">
    <source>
        <dbReference type="EMBL" id="KTB37033.1"/>
    </source>
</evidence>
<feature type="compositionally biased region" description="Polar residues" evidence="1">
    <location>
        <begin position="406"/>
        <end position="422"/>
    </location>
</feature>
<protein>
    <recommendedName>
        <fullName evidence="3">HNH nuclease domain-containing protein</fullName>
    </recommendedName>
</protein>
<proteinExistence type="predicted"/>
<feature type="region of interest" description="Disordered" evidence="1">
    <location>
        <begin position="366"/>
        <end position="485"/>
    </location>
</feature>
<name>A0A0W0FL78_MONRR</name>
<feature type="compositionally biased region" description="Polar residues" evidence="1">
    <location>
        <begin position="596"/>
        <end position="607"/>
    </location>
</feature>
<keyword evidence="2" id="KW-0812">Transmembrane</keyword>
<dbReference type="Pfam" id="PF13391">
    <property type="entry name" value="HNH_2"/>
    <property type="match status" value="1"/>
</dbReference>
<keyword evidence="2" id="KW-1133">Transmembrane helix</keyword>
<evidence type="ECO:0000259" key="3">
    <source>
        <dbReference type="Pfam" id="PF13391"/>
    </source>
</evidence>
<dbReference type="EMBL" id="LATX01001870">
    <property type="protein sequence ID" value="KTB37033.1"/>
    <property type="molecule type" value="Genomic_DNA"/>
</dbReference>
<feature type="region of interest" description="Disordered" evidence="1">
    <location>
        <begin position="669"/>
        <end position="693"/>
    </location>
</feature>